<evidence type="ECO:0000256" key="1">
    <source>
        <dbReference type="SAM" id="MobiDB-lite"/>
    </source>
</evidence>
<feature type="region of interest" description="Disordered" evidence="1">
    <location>
        <begin position="682"/>
        <end position="708"/>
    </location>
</feature>
<feature type="compositionally biased region" description="Basic and acidic residues" evidence="1">
    <location>
        <begin position="950"/>
        <end position="976"/>
    </location>
</feature>
<organism evidence="2 3">
    <name type="scientific">Marasmiellus scandens</name>
    <dbReference type="NCBI Taxonomy" id="2682957"/>
    <lineage>
        <taxon>Eukaryota</taxon>
        <taxon>Fungi</taxon>
        <taxon>Dikarya</taxon>
        <taxon>Basidiomycota</taxon>
        <taxon>Agaricomycotina</taxon>
        <taxon>Agaricomycetes</taxon>
        <taxon>Agaricomycetidae</taxon>
        <taxon>Agaricales</taxon>
        <taxon>Marasmiineae</taxon>
        <taxon>Omphalotaceae</taxon>
        <taxon>Marasmiellus</taxon>
    </lineage>
</organism>
<feature type="region of interest" description="Disordered" evidence="1">
    <location>
        <begin position="929"/>
        <end position="976"/>
    </location>
</feature>
<feature type="region of interest" description="Disordered" evidence="1">
    <location>
        <begin position="656"/>
        <end position="675"/>
    </location>
</feature>
<sequence length="976" mass="111913">MTDYYPLQTQFPAPHWHCPNDTLTWTSAYSTSDTRSSAPPVAPPTDACNFCSMYRCKNDDKKFLQAMEEERGDYQRRLGWLWYCIDRAAPRSDKWKRLPVWRSLVDLDDIWLMWRDGDESDLPEVPESPIPWYNRLKENDWKSVNHLISRRVDLHSQGRCTLSPLPPFLKEIQKMSFEMRLAIILWKSLLACRRVKYPLNPSSLDREIPYLVPRWWGMIPDLIKKEGTLDINEHFWQEFCDGLKQRGHICHGEHPEKHMWQVWVIVQNVLHAPISIDIPFARTNCGRCLQLRKLPTGRSEFVKPHVALLWSIIQLYRGGFEPAEVFQGYFQILLSGRTVLRNSDITRNLLNPVTLGKVDKWFNNLKAEQNWEESDTSFGPPLQNIIENSQALPAMCYENLHYNEEGLDPPWTEIEATIFKIQNESPYSTTDPKEPFHPASWICAVILLTVVRYNEPRSRGVHIFTYELRYGDNILDLVAPTLEIPTNQKFQNTLKKSGHTCWLDESCHGYSMADLYSSAYSILLDTSNVPVVGCDQAGEEGPESCAVCRTNNAFHALSNSDFLDGIDITKATLKNTSEHGLSKTAEKLIHKLNYDRYHEGYYDPQPLGKMDLEGLCKALGILHDQVQHVIDKGKELNIFDEWDQTLLGYSNKWELDESELEPDNEPEPESDNEEVISNQAVSTAHGQTQDTLVQPSSEPNQNMLSYDNAPTTHATIFPINSESVPPLQSNQPSSPIHVDNQPNNPAAYHLEDLHTFEDDLNPTLESMGYQILSTPYQMNQAHISSAQLSQYNQNASFQPPPIAPPSSLRPDTLLPLNDRNSQSNLFVPETGQPGDPKGTKHPPKLRVDQKRNKIRQKFKSMFEEHKVDIGNKVPWMDLFPFLEKHGLEIPNWPKDVKLETHNGISKAPQREVEVIFKALFEREPPIRMVKKSPGINPIFENPGSGSGSAGRDKGRKRERDQDSPDGDERERSRRRT</sequence>
<feature type="region of interest" description="Disordered" evidence="1">
    <location>
        <begin position="794"/>
        <end position="844"/>
    </location>
</feature>
<reference evidence="2 3" key="1">
    <citation type="submission" date="2024-01" db="EMBL/GenBank/DDBJ databases">
        <title>A draft genome for the cacao thread blight pathogen Marasmiellus scandens.</title>
        <authorList>
            <person name="Baruah I.K."/>
            <person name="Leung J."/>
            <person name="Bukari Y."/>
            <person name="Amoako-Attah I."/>
            <person name="Meinhardt L.W."/>
            <person name="Bailey B.A."/>
            <person name="Cohen S.P."/>
        </authorList>
    </citation>
    <scope>NUCLEOTIDE SEQUENCE [LARGE SCALE GENOMIC DNA]</scope>
    <source>
        <strain evidence="2 3">GH-19</strain>
    </source>
</reference>
<dbReference type="EMBL" id="JBANRG010000085">
    <property type="protein sequence ID" value="KAK7437508.1"/>
    <property type="molecule type" value="Genomic_DNA"/>
</dbReference>
<evidence type="ECO:0000313" key="3">
    <source>
        <dbReference type="Proteomes" id="UP001498398"/>
    </source>
</evidence>
<protein>
    <submittedName>
        <fullName evidence="2">Uncharacterized protein</fullName>
    </submittedName>
</protein>
<proteinExistence type="predicted"/>
<comment type="caution">
    <text evidence="2">The sequence shown here is derived from an EMBL/GenBank/DDBJ whole genome shotgun (WGS) entry which is preliminary data.</text>
</comment>
<dbReference type="Proteomes" id="UP001498398">
    <property type="component" value="Unassembled WGS sequence"/>
</dbReference>
<accession>A0ABR1IQG5</accession>
<evidence type="ECO:0000313" key="2">
    <source>
        <dbReference type="EMBL" id="KAK7437508.1"/>
    </source>
</evidence>
<name>A0ABR1IQG5_9AGAR</name>
<keyword evidence="3" id="KW-1185">Reference proteome</keyword>
<gene>
    <name evidence="2" type="ORF">VKT23_018580</name>
</gene>
<feature type="compositionally biased region" description="Acidic residues" evidence="1">
    <location>
        <begin position="656"/>
        <end position="674"/>
    </location>
</feature>